<dbReference type="RefSeq" id="WP_146358767.1">
    <property type="nucleotide sequence ID" value="NZ_VOBR01000033.1"/>
</dbReference>
<feature type="transmembrane region" description="Helical" evidence="6">
    <location>
        <begin position="64"/>
        <end position="86"/>
    </location>
</feature>
<evidence type="ECO:0000313" key="9">
    <source>
        <dbReference type="Proteomes" id="UP000316639"/>
    </source>
</evidence>
<evidence type="ECO:0000259" key="7">
    <source>
        <dbReference type="Pfam" id="PF04138"/>
    </source>
</evidence>
<dbReference type="PANTHER" id="PTHR38459">
    <property type="entry name" value="PROPHAGE BACTOPRENOL-LINKED GLUCOSE TRANSLOCASE HOMOLOG"/>
    <property type="match status" value="1"/>
</dbReference>
<dbReference type="Pfam" id="PF04138">
    <property type="entry name" value="GtrA_DPMS_TM"/>
    <property type="match status" value="1"/>
</dbReference>
<evidence type="ECO:0000256" key="6">
    <source>
        <dbReference type="SAM" id="Phobius"/>
    </source>
</evidence>
<dbReference type="InterPro" id="IPR007267">
    <property type="entry name" value="GtrA_DPMS_TM"/>
</dbReference>
<dbReference type="EMBL" id="VOBR01000033">
    <property type="protein sequence ID" value="TWP46420.1"/>
    <property type="molecule type" value="Genomic_DNA"/>
</dbReference>
<feature type="domain" description="GtrA/DPMS transmembrane" evidence="7">
    <location>
        <begin position="5"/>
        <end position="115"/>
    </location>
</feature>
<evidence type="ECO:0000256" key="3">
    <source>
        <dbReference type="ARBA" id="ARBA00022692"/>
    </source>
</evidence>
<comment type="subcellular location">
    <subcellularLocation>
        <location evidence="1">Membrane</location>
        <topology evidence="1">Multi-pass membrane protein</topology>
    </subcellularLocation>
</comment>
<gene>
    <name evidence="8" type="ORF">FKR81_36395</name>
</gene>
<keyword evidence="4 6" id="KW-1133">Transmembrane helix</keyword>
<comment type="similarity">
    <text evidence="2">Belongs to the GtrA family.</text>
</comment>
<dbReference type="Proteomes" id="UP000316639">
    <property type="component" value="Unassembled WGS sequence"/>
</dbReference>
<feature type="transmembrane region" description="Helical" evidence="6">
    <location>
        <begin position="20"/>
        <end position="43"/>
    </location>
</feature>
<dbReference type="OrthoDB" id="3192123at2"/>
<comment type="caution">
    <text evidence="8">The sequence shown here is derived from an EMBL/GenBank/DDBJ whole genome shotgun (WGS) entry which is preliminary data.</text>
</comment>
<evidence type="ECO:0000313" key="8">
    <source>
        <dbReference type="EMBL" id="TWP46420.1"/>
    </source>
</evidence>
<feature type="transmembrane region" description="Helical" evidence="6">
    <location>
        <begin position="92"/>
        <end position="113"/>
    </location>
</feature>
<dbReference type="InterPro" id="IPR051401">
    <property type="entry name" value="GtrA_CellWall_Glycosyl"/>
</dbReference>
<accession>A0A563EJ71</accession>
<evidence type="ECO:0000256" key="5">
    <source>
        <dbReference type="ARBA" id="ARBA00023136"/>
    </source>
</evidence>
<reference evidence="8 9" key="1">
    <citation type="submission" date="2019-07" db="EMBL/GenBank/DDBJ databases">
        <title>Lentzea xizangensis sp. nov., isolated from Qinghai-Tibetan Plateau Soils.</title>
        <authorList>
            <person name="Huang J."/>
        </authorList>
    </citation>
    <scope>NUCLEOTIDE SEQUENCE [LARGE SCALE GENOMIC DNA]</scope>
    <source>
        <strain evidence="8 9">FXJ1.1311</strain>
    </source>
</reference>
<keyword evidence="9" id="KW-1185">Reference proteome</keyword>
<organism evidence="8 9">
    <name type="scientific">Lentzea tibetensis</name>
    <dbReference type="NCBI Taxonomy" id="2591470"/>
    <lineage>
        <taxon>Bacteria</taxon>
        <taxon>Bacillati</taxon>
        <taxon>Actinomycetota</taxon>
        <taxon>Actinomycetes</taxon>
        <taxon>Pseudonocardiales</taxon>
        <taxon>Pseudonocardiaceae</taxon>
        <taxon>Lentzea</taxon>
    </lineage>
</organism>
<dbReference type="PANTHER" id="PTHR38459:SF1">
    <property type="entry name" value="PROPHAGE BACTOPRENOL-LINKED GLUCOSE TRANSLOCASE HOMOLOG"/>
    <property type="match status" value="1"/>
</dbReference>
<keyword evidence="3 6" id="KW-0812">Transmembrane</keyword>
<keyword evidence="5 6" id="KW-0472">Membrane</keyword>
<name>A0A563EJ71_9PSEU</name>
<protein>
    <submittedName>
        <fullName evidence="8">GtrA family protein</fullName>
    </submittedName>
</protein>
<evidence type="ECO:0000256" key="4">
    <source>
        <dbReference type="ARBA" id="ARBA00022989"/>
    </source>
</evidence>
<proteinExistence type="inferred from homology"/>
<sequence>MRLVRFGLVGVLNTVVDLSLYLLLVGFLPVVLANFVSTSCGMATSFCLNRGFTFRSSGSVVRQLLLFVLVTGVGLWVVQPLVISAVPGFGVLGAKLAGMSVGLVWNFVLYHYVVFPLRSSAQLPG</sequence>
<dbReference type="GO" id="GO:0005886">
    <property type="term" value="C:plasma membrane"/>
    <property type="evidence" value="ECO:0007669"/>
    <property type="project" value="TreeGrafter"/>
</dbReference>
<evidence type="ECO:0000256" key="1">
    <source>
        <dbReference type="ARBA" id="ARBA00004141"/>
    </source>
</evidence>
<dbReference type="GO" id="GO:0000271">
    <property type="term" value="P:polysaccharide biosynthetic process"/>
    <property type="evidence" value="ECO:0007669"/>
    <property type="project" value="InterPro"/>
</dbReference>
<dbReference type="AlphaFoldDB" id="A0A563EJ71"/>
<evidence type="ECO:0000256" key="2">
    <source>
        <dbReference type="ARBA" id="ARBA00009399"/>
    </source>
</evidence>